<accession>A0A9P0EWC8</accession>
<feature type="transmembrane region" description="Helical" evidence="5">
    <location>
        <begin position="297"/>
        <end position="315"/>
    </location>
</feature>
<dbReference type="KEGG" id="btab:109038886"/>
<dbReference type="GO" id="GO:0016020">
    <property type="term" value="C:membrane"/>
    <property type="evidence" value="ECO:0007669"/>
    <property type="project" value="UniProtKB-SubCell"/>
</dbReference>
<keyword evidence="3 5" id="KW-1133">Transmembrane helix</keyword>
<feature type="transmembrane region" description="Helical" evidence="5">
    <location>
        <begin position="335"/>
        <end position="355"/>
    </location>
</feature>
<evidence type="ECO:0000313" key="8">
    <source>
        <dbReference type="Proteomes" id="UP001152759"/>
    </source>
</evidence>
<proteinExistence type="predicted"/>
<evidence type="ECO:0000256" key="4">
    <source>
        <dbReference type="ARBA" id="ARBA00023136"/>
    </source>
</evidence>
<dbReference type="GO" id="GO:0022857">
    <property type="term" value="F:transmembrane transporter activity"/>
    <property type="evidence" value="ECO:0007669"/>
    <property type="project" value="InterPro"/>
</dbReference>
<feature type="transmembrane region" description="Helical" evidence="5">
    <location>
        <begin position="131"/>
        <end position="152"/>
    </location>
</feature>
<organism evidence="7 8">
    <name type="scientific">Bemisia tabaci</name>
    <name type="common">Sweetpotato whitefly</name>
    <name type="synonym">Aleurodes tabaci</name>
    <dbReference type="NCBI Taxonomy" id="7038"/>
    <lineage>
        <taxon>Eukaryota</taxon>
        <taxon>Metazoa</taxon>
        <taxon>Ecdysozoa</taxon>
        <taxon>Arthropoda</taxon>
        <taxon>Hexapoda</taxon>
        <taxon>Insecta</taxon>
        <taxon>Pterygota</taxon>
        <taxon>Neoptera</taxon>
        <taxon>Paraneoptera</taxon>
        <taxon>Hemiptera</taxon>
        <taxon>Sternorrhyncha</taxon>
        <taxon>Aleyrodoidea</taxon>
        <taxon>Aleyrodidae</taxon>
        <taxon>Aleyrodinae</taxon>
        <taxon>Bemisia</taxon>
    </lineage>
</organism>
<dbReference type="Gene3D" id="1.20.1250.20">
    <property type="entry name" value="MFS general substrate transporter like domains"/>
    <property type="match status" value="1"/>
</dbReference>
<dbReference type="Pfam" id="PF00083">
    <property type="entry name" value="Sugar_tr"/>
    <property type="match status" value="1"/>
</dbReference>
<dbReference type="EMBL" id="OU963862">
    <property type="protein sequence ID" value="CAH0381580.1"/>
    <property type="molecule type" value="Genomic_DNA"/>
</dbReference>
<evidence type="ECO:0000256" key="2">
    <source>
        <dbReference type="ARBA" id="ARBA00022692"/>
    </source>
</evidence>
<dbReference type="PROSITE" id="PS50850">
    <property type="entry name" value="MFS"/>
    <property type="match status" value="1"/>
</dbReference>
<dbReference type="InterPro" id="IPR050549">
    <property type="entry name" value="MFS_Trehalose_Transporter"/>
</dbReference>
<dbReference type="InterPro" id="IPR005828">
    <property type="entry name" value="MFS_sugar_transport-like"/>
</dbReference>
<dbReference type="InterPro" id="IPR036259">
    <property type="entry name" value="MFS_trans_sf"/>
</dbReference>
<name>A0A9P0EWC8_BEMTA</name>
<keyword evidence="8" id="KW-1185">Reference proteome</keyword>
<sequence>MSDSQETISAHDEVPLVPRNTRYGYSSKSTYAQVSAVLIQSWLFIDLGLQMTMPTLVLGALHRNPDAAPLDLDDDQASWFGSIPDLSLPLASLSSGLFQDTFGRKGSMMLVTIPLFSGWLLLYSARSITTLYAVAVIWGLVGGLCEAPLMCYMGEIGEPHLRGTLSSISTLATLTGSFMMYTLGYFFDWRTAALVCSAFPAITFVIVTQMPESPSWLIARNRLDDAKKALCWLRGWVEPHEVEEEFQDIVNYTRISTGVGTILDDSDQSIEGNSLGKKDGYLKTQYKQMTDKKILRPLRLIFALFSICGVASVAGNRPYLIGELTELGVPINPKLVLIGALVCFTLGAMGNVIFLRRFGKRNIALVSHFLGALCIFGIGAYCSYAKVFTPEPQLRWLPVILWFTLQFLAGLSIILLPWQLVSEVFPLTGRGLASGIAGAWAHLSSSILVKSYLYTESLISLSGIMYLYGCGTVVGLIYLYFYLPETEGKSLEQIETYFTDQHDRKEKFSIGRPSSFSHASP</sequence>
<keyword evidence="4 5" id="KW-0472">Membrane</keyword>
<dbReference type="InterPro" id="IPR020846">
    <property type="entry name" value="MFS_dom"/>
</dbReference>
<evidence type="ECO:0000313" key="7">
    <source>
        <dbReference type="EMBL" id="CAH0381580.1"/>
    </source>
</evidence>
<gene>
    <name evidence="7" type="ORF">BEMITA_LOCUS1215</name>
</gene>
<feature type="transmembrane region" description="Helical" evidence="5">
    <location>
        <begin position="465"/>
        <end position="483"/>
    </location>
</feature>
<evidence type="ECO:0000256" key="1">
    <source>
        <dbReference type="ARBA" id="ARBA00004141"/>
    </source>
</evidence>
<evidence type="ECO:0000256" key="3">
    <source>
        <dbReference type="ARBA" id="ARBA00022989"/>
    </source>
</evidence>
<dbReference type="PANTHER" id="PTHR48021:SF39">
    <property type="entry name" value="MAJOR FACILITATOR SUPERFAMILY (MFS) PROFILE DOMAIN-CONTAINING PROTEIN"/>
    <property type="match status" value="1"/>
</dbReference>
<feature type="transmembrane region" description="Helical" evidence="5">
    <location>
        <begin position="362"/>
        <end position="387"/>
    </location>
</feature>
<feature type="transmembrane region" description="Helical" evidence="5">
    <location>
        <begin position="164"/>
        <end position="183"/>
    </location>
</feature>
<dbReference type="PANTHER" id="PTHR48021">
    <property type="match status" value="1"/>
</dbReference>
<protein>
    <recommendedName>
        <fullName evidence="6">Major facilitator superfamily (MFS) profile domain-containing protein</fullName>
    </recommendedName>
</protein>
<evidence type="ECO:0000259" key="6">
    <source>
        <dbReference type="PROSITE" id="PS50850"/>
    </source>
</evidence>
<dbReference type="Proteomes" id="UP001152759">
    <property type="component" value="Chromosome 1"/>
</dbReference>
<evidence type="ECO:0000256" key="5">
    <source>
        <dbReference type="SAM" id="Phobius"/>
    </source>
</evidence>
<comment type="subcellular location">
    <subcellularLocation>
        <location evidence="1">Membrane</location>
        <topology evidence="1">Multi-pass membrane protein</topology>
    </subcellularLocation>
</comment>
<dbReference type="AlphaFoldDB" id="A0A9P0EWC8"/>
<dbReference type="SUPFAM" id="SSF103473">
    <property type="entry name" value="MFS general substrate transporter"/>
    <property type="match status" value="1"/>
</dbReference>
<reference evidence="7" key="1">
    <citation type="submission" date="2021-12" db="EMBL/GenBank/DDBJ databases">
        <authorList>
            <person name="King R."/>
        </authorList>
    </citation>
    <scope>NUCLEOTIDE SEQUENCE</scope>
</reference>
<feature type="transmembrane region" description="Helical" evidence="5">
    <location>
        <begin position="107"/>
        <end position="125"/>
    </location>
</feature>
<keyword evidence="2 5" id="KW-0812">Transmembrane</keyword>
<feature type="domain" description="Major facilitator superfamily (MFS) profile" evidence="6">
    <location>
        <begin position="34"/>
        <end position="487"/>
    </location>
</feature>
<feature type="transmembrane region" description="Helical" evidence="5">
    <location>
        <begin position="399"/>
        <end position="420"/>
    </location>
</feature>